<keyword evidence="2" id="KW-1185">Reference proteome</keyword>
<organism evidence="1 2">
    <name type="scientific">Lepraria finkii</name>
    <dbReference type="NCBI Taxonomy" id="1340010"/>
    <lineage>
        <taxon>Eukaryota</taxon>
        <taxon>Fungi</taxon>
        <taxon>Dikarya</taxon>
        <taxon>Ascomycota</taxon>
        <taxon>Pezizomycotina</taxon>
        <taxon>Lecanoromycetes</taxon>
        <taxon>OSLEUM clade</taxon>
        <taxon>Lecanoromycetidae</taxon>
        <taxon>Lecanorales</taxon>
        <taxon>Lecanorineae</taxon>
        <taxon>Stereocaulaceae</taxon>
        <taxon>Lepraria</taxon>
    </lineage>
</organism>
<proteinExistence type="predicted"/>
<evidence type="ECO:0000313" key="1">
    <source>
        <dbReference type="EMBL" id="KAL2054629.1"/>
    </source>
</evidence>
<reference evidence="1 2" key="1">
    <citation type="submission" date="2024-09" db="EMBL/GenBank/DDBJ databases">
        <title>Rethinking Asexuality: The Enigmatic Case of Functional Sexual Genes in Lepraria (Stereocaulaceae).</title>
        <authorList>
            <person name="Doellman M."/>
            <person name="Sun Y."/>
            <person name="Barcenas-Pena A."/>
            <person name="Lumbsch H.T."/>
            <person name="Grewe F."/>
        </authorList>
    </citation>
    <scope>NUCLEOTIDE SEQUENCE [LARGE SCALE GENOMIC DNA]</scope>
    <source>
        <strain evidence="1 2">Grewe 0041</strain>
    </source>
</reference>
<gene>
    <name evidence="1" type="ORF">ABVK25_004932</name>
</gene>
<protein>
    <submittedName>
        <fullName evidence="1">Uncharacterized protein</fullName>
    </submittedName>
</protein>
<dbReference type="Proteomes" id="UP001590951">
    <property type="component" value="Unassembled WGS sequence"/>
</dbReference>
<accession>A0ABR4B9U2</accession>
<name>A0ABR4B9U2_9LECA</name>
<evidence type="ECO:0000313" key="2">
    <source>
        <dbReference type="Proteomes" id="UP001590951"/>
    </source>
</evidence>
<comment type="caution">
    <text evidence="1">The sequence shown here is derived from an EMBL/GenBank/DDBJ whole genome shotgun (WGS) entry which is preliminary data.</text>
</comment>
<dbReference type="EMBL" id="JBHFEH010000014">
    <property type="protein sequence ID" value="KAL2054629.1"/>
    <property type="molecule type" value="Genomic_DNA"/>
</dbReference>
<sequence>MKRKANDQATKDWRAELEVTRHKLQKITIPNSKPLRAKLKRQRSSRTSLTLYPGTQGMNARWQKSVTGKSWSLDGPNQSRYAPLLLVSQTWVSLSNGANGRIRSYQSSVPTTAASSAGKIRDNGALLVCKDEVAARALGLEEGTNTVREGTTTVEEGILNGEGGTMTLKGSVGAERQRDLEEAGLAPACIYRLPLKRAMQAVVSQDEDRRKRRREWSHMIDEYYGSDDEL</sequence>